<dbReference type="PROSITE" id="PS50157">
    <property type="entry name" value="ZINC_FINGER_C2H2_2"/>
    <property type="match status" value="1"/>
</dbReference>
<dbReference type="SMART" id="SM00355">
    <property type="entry name" value="ZnF_C2H2"/>
    <property type="match status" value="6"/>
</dbReference>
<evidence type="ECO:0000256" key="1">
    <source>
        <dbReference type="ARBA" id="ARBA00004123"/>
    </source>
</evidence>
<dbReference type="GO" id="GO:0008270">
    <property type="term" value="F:zinc ion binding"/>
    <property type="evidence" value="ECO:0007669"/>
    <property type="project" value="UniProtKB-KW"/>
</dbReference>
<comment type="subcellular location">
    <subcellularLocation>
        <location evidence="1">Nucleus</location>
    </subcellularLocation>
</comment>
<evidence type="ECO:0000256" key="3">
    <source>
        <dbReference type="ARBA" id="ARBA00022737"/>
    </source>
</evidence>
<comment type="caution">
    <text evidence="9">The sequence shown here is derived from an EMBL/GenBank/DDBJ whole genome shotgun (WGS) entry which is preliminary data.</text>
</comment>
<organism evidence="9 10">
    <name type="scientific">Rhodotorula mucilaginosa</name>
    <name type="common">Yeast</name>
    <name type="synonym">Rhodotorula rubra</name>
    <dbReference type="NCBI Taxonomy" id="5537"/>
    <lineage>
        <taxon>Eukaryota</taxon>
        <taxon>Fungi</taxon>
        <taxon>Dikarya</taxon>
        <taxon>Basidiomycota</taxon>
        <taxon>Pucciniomycotina</taxon>
        <taxon>Microbotryomycetes</taxon>
        <taxon>Sporidiobolales</taxon>
        <taxon>Sporidiobolaceae</taxon>
        <taxon>Rhodotorula</taxon>
    </lineage>
</organism>
<dbReference type="InterPro" id="IPR013087">
    <property type="entry name" value="Znf_C2H2_type"/>
</dbReference>
<dbReference type="PROSITE" id="PS00028">
    <property type="entry name" value="ZINC_FINGER_C2H2_1"/>
    <property type="match status" value="1"/>
</dbReference>
<dbReference type="OrthoDB" id="6077919at2759"/>
<dbReference type="InterPro" id="IPR050888">
    <property type="entry name" value="ZnF_C2H2-type_TF"/>
</dbReference>
<dbReference type="PANTHER" id="PTHR24406">
    <property type="entry name" value="TRANSCRIPTIONAL REPRESSOR CTCFL-RELATED"/>
    <property type="match status" value="1"/>
</dbReference>
<evidence type="ECO:0000256" key="4">
    <source>
        <dbReference type="ARBA" id="ARBA00022771"/>
    </source>
</evidence>
<reference evidence="9 10" key="1">
    <citation type="submission" date="2020-11" db="EMBL/GenBank/DDBJ databases">
        <title>Kefir isolates.</title>
        <authorList>
            <person name="Marcisauskas S."/>
            <person name="Kim Y."/>
            <person name="Blasche S."/>
        </authorList>
    </citation>
    <scope>NUCLEOTIDE SEQUENCE [LARGE SCALE GENOMIC DNA]</scope>
    <source>
        <strain evidence="9 10">KR</strain>
    </source>
</reference>
<feature type="domain" description="C2H2-type" evidence="8">
    <location>
        <begin position="15"/>
        <end position="37"/>
    </location>
</feature>
<evidence type="ECO:0000256" key="6">
    <source>
        <dbReference type="ARBA" id="ARBA00023242"/>
    </source>
</evidence>
<keyword evidence="2" id="KW-0479">Metal-binding</keyword>
<keyword evidence="5" id="KW-0862">Zinc</keyword>
<gene>
    <name evidence="9" type="ORF">C6P46_003445</name>
</gene>
<protein>
    <recommendedName>
        <fullName evidence="8">C2H2-type domain-containing protein</fullName>
    </recommendedName>
</protein>
<proteinExistence type="predicted"/>
<evidence type="ECO:0000259" key="8">
    <source>
        <dbReference type="PROSITE" id="PS50157"/>
    </source>
</evidence>
<keyword evidence="4 7" id="KW-0863">Zinc-finger</keyword>
<accession>A0A9P6W4C3</accession>
<keyword evidence="3" id="KW-0677">Repeat</keyword>
<dbReference type="Proteomes" id="UP000777482">
    <property type="component" value="Unassembled WGS sequence"/>
</dbReference>
<sequence>MAPANWGWNEYYEEYTCYDCNYSYQDRDDLDDHLDYHHFACLSCDQTYSSQAARRSHWANSRAHSFCTLCDTFHDNDNELHAHKQQEHYRCQNCSTWFASELGRHEHARQAHAKLYCVSHRRAFQTPANYNAHMHSAEHVGRNQPCPFQCGRMFPDRSAVALHLEAGSCSSGVTRAMIDNFMRTHDQQRLVTAPQPMLIEGPASNSKTSTMYATERSLNAHLSSPRHAYTDVDDANREKLYKCPNKACNRPFTTLSGVIQHAEYGGCGVLQVRGMNRALDQVLGQTRMITY</sequence>
<evidence type="ECO:0000313" key="9">
    <source>
        <dbReference type="EMBL" id="KAG0662259.1"/>
    </source>
</evidence>
<dbReference type="AlphaFoldDB" id="A0A9P6W4C3"/>
<keyword evidence="6" id="KW-0539">Nucleus</keyword>
<evidence type="ECO:0000256" key="7">
    <source>
        <dbReference type="PROSITE-ProRule" id="PRU00042"/>
    </source>
</evidence>
<evidence type="ECO:0000256" key="2">
    <source>
        <dbReference type="ARBA" id="ARBA00022723"/>
    </source>
</evidence>
<dbReference type="EMBL" id="PUHQ01000028">
    <property type="protein sequence ID" value="KAG0662259.1"/>
    <property type="molecule type" value="Genomic_DNA"/>
</dbReference>
<name>A0A9P6W4C3_RHOMI</name>
<dbReference type="GO" id="GO:0005634">
    <property type="term" value="C:nucleus"/>
    <property type="evidence" value="ECO:0007669"/>
    <property type="project" value="UniProtKB-SubCell"/>
</dbReference>
<keyword evidence="10" id="KW-1185">Reference proteome</keyword>
<evidence type="ECO:0000256" key="5">
    <source>
        <dbReference type="ARBA" id="ARBA00022833"/>
    </source>
</evidence>
<evidence type="ECO:0000313" key="10">
    <source>
        <dbReference type="Proteomes" id="UP000777482"/>
    </source>
</evidence>